<dbReference type="EMBL" id="BMAT01006381">
    <property type="protein sequence ID" value="GFS11549.1"/>
    <property type="molecule type" value="Genomic_DNA"/>
</dbReference>
<sequence>MGGALSCLYQDTIGGGKRRPRHLDYSVTIRLSEDADTPDHINFYSNSALSGGTPPPPSPPPPPLFLDADLKNTKQGVDGEEQGGGTPCSGLQHHHHHHPSNHQLQEFNLQDPFPRDSVPLLDNAKEVLQLKPDLQLSKDGRSSSIADAVHGGRTFLPAKERAERNGQLLGTFEKEMMLNGHKKSGFKKREADIAQSSK</sequence>
<keyword evidence="3" id="KW-1185">Reference proteome</keyword>
<accession>A0AAV4ILY2</accession>
<feature type="compositionally biased region" description="Pro residues" evidence="1">
    <location>
        <begin position="53"/>
        <end position="64"/>
    </location>
</feature>
<evidence type="ECO:0000313" key="3">
    <source>
        <dbReference type="Proteomes" id="UP000762676"/>
    </source>
</evidence>
<dbReference type="AlphaFoldDB" id="A0AAV4ILY2"/>
<name>A0AAV4ILY2_9GAST</name>
<comment type="caution">
    <text evidence="2">The sequence shown here is derived from an EMBL/GenBank/DDBJ whole genome shotgun (WGS) entry which is preliminary data.</text>
</comment>
<feature type="region of interest" description="Disordered" evidence="1">
    <location>
        <begin position="36"/>
        <end position="104"/>
    </location>
</feature>
<dbReference type="Proteomes" id="UP000762676">
    <property type="component" value="Unassembled WGS sequence"/>
</dbReference>
<evidence type="ECO:0000313" key="2">
    <source>
        <dbReference type="EMBL" id="GFS11549.1"/>
    </source>
</evidence>
<proteinExistence type="predicted"/>
<evidence type="ECO:0000256" key="1">
    <source>
        <dbReference type="SAM" id="MobiDB-lite"/>
    </source>
</evidence>
<protein>
    <submittedName>
        <fullName evidence="2">Uncharacterized protein</fullName>
    </submittedName>
</protein>
<gene>
    <name evidence="2" type="ORF">ElyMa_003089100</name>
</gene>
<organism evidence="2 3">
    <name type="scientific">Elysia marginata</name>
    <dbReference type="NCBI Taxonomy" id="1093978"/>
    <lineage>
        <taxon>Eukaryota</taxon>
        <taxon>Metazoa</taxon>
        <taxon>Spiralia</taxon>
        <taxon>Lophotrochozoa</taxon>
        <taxon>Mollusca</taxon>
        <taxon>Gastropoda</taxon>
        <taxon>Heterobranchia</taxon>
        <taxon>Euthyneura</taxon>
        <taxon>Panpulmonata</taxon>
        <taxon>Sacoglossa</taxon>
        <taxon>Placobranchoidea</taxon>
        <taxon>Plakobranchidae</taxon>
        <taxon>Elysia</taxon>
    </lineage>
</organism>
<reference evidence="2 3" key="1">
    <citation type="journal article" date="2021" name="Elife">
        <title>Chloroplast acquisition without the gene transfer in kleptoplastic sea slugs, Plakobranchus ocellatus.</title>
        <authorList>
            <person name="Maeda T."/>
            <person name="Takahashi S."/>
            <person name="Yoshida T."/>
            <person name="Shimamura S."/>
            <person name="Takaki Y."/>
            <person name="Nagai Y."/>
            <person name="Toyoda A."/>
            <person name="Suzuki Y."/>
            <person name="Arimoto A."/>
            <person name="Ishii H."/>
            <person name="Satoh N."/>
            <person name="Nishiyama T."/>
            <person name="Hasebe M."/>
            <person name="Maruyama T."/>
            <person name="Minagawa J."/>
            <person name="Obokata J."/>
            <person name="Shigenobu S."/>
        </authorList>
    </citation>
    <scope>NUCLEOTIDE SEQUENCE [LARGE SCALE GENOMIC DNA]</scope>
</reference>